<name>A0ABV2IQR8_9BURK</name>
<dbReference type="EMBL" id="JBEPLS010000014">
    <property type="protein sequence ID" value="MET3605310.1"/>
    <property type="molecule type" value="Genomic_DNA"/>
</dbReference>
<keyword evidence="2" id="KW-1185">Reference proteome</keyword>
<comment type="caution">
    <text evidence="1">The sequence shown here is derived from an EMBL/GenBank/DDBJ whole genome shotgun (WGS) entry which is preliminary data.</text>
</comment>
<dbReference type="Proteomes" id="UP001549111">
    <property type="component" value="Unassembled WGS sequence"/>
</dbReference>
<organism evidence="1 2">
    <name type="scientific">Sphaerotilus sulfidivorans</name>
    <dbReference type="NCBI Taxonomy" id="639200"/>
    <lineage>
        <taxon>Bacteria</taxon>
        <taxon>Pseudomonadati</taxon>
        <taxon>Pseudomonadota</taxon>
        <taxon>Betaproteobacteria</taxon>
        <taxon>Burkholderiales</taxon>
        <taxon>Sphaerotilaceae</taxon>
        <taxon>Sphaerotilus</taxon>
    </lineage>
</organism>
<evidence type="ECO:0000313" key="2">
    <source>
        <dbReference type="Proteomes" id="UP001549111"/>
    </source>
</evidence>
<accession>A0ABV2IQR8</accession>
<feature type="non-terminal residue" evidence="1">
    <location>
        <position position="1"/>
    </location>
</feature>
<sequence>QFVVRYFVRFFLASLTASVYERSDARFVQQSHVDALMAMSL</sequence>
<proteinExistence type="predicted"/>
<reference evidence="1 2" key="1">
    <citation type="submission" date="2024-06" db="EMBL/GenBank/DDBJ databases">
        <title>Genomic Encyclopedia of Type Strains, Phase IV (KMG-IV): sequencing the most valuable type-strain genomes for metagenomic binning, comparative biology and taxonomic classification.</title>
        <authorList>
            <person name="Goeker M."/>
        </authorList>
    </citation>
    <scope>NUCLEOTIDE SEQUENCE [LARGE SCALE GENOMIC DNA]</scope>
    <source>
        <strain evidence="1 2">D-501</strain>
    </source>
</reference>
<gene>
    <name evidence="1" type="ORF">ABIC99_003137</name>
</gene>
<evidence type="ECO:0000313" key="1">
    <source>
        <dbReference type="EMBL" id="MET3605310.1"/>
    </source>
</evidence>
<protein>
    <submittedName>
        <fullName evidence="1">Uncharacterized protein</fullName>
    </submittedName>
</protein>